<organism evidence="2 3">
    <name type="scientific">Sphingomonas colocasiae</name>
    <dbReference type="NCBI Taxonomy" id="1848973"/>
    <lineage>
        <taxon>Bacteria</taxon>
        <taxon>Pseudomonadati</taxon>
        <taxon>Pseudomonadota</taxon>
        <taxon>Alphaproteobacteria</taxon>
        <taxon>Sphingomonadales</taxon>
        <taxon>Sphingomonadaceae</taxon>
        <taxon>Sphingomonas</taxon>
    </lineage>
</organism>
<dbReference type="SUPFAM" id="SSF69318">
    <property type="entry name" value="Integrin alpha N-terminal domain"/>
    <property type="match status" value="1"/>
</dbReference>
<dbReference type="Proteomes" id="UP000706039">
    <property type="component" value="Unassembled WGS sequence"/>
</dbReference>
<accession>A0ABS7PM10</accession>
<dbReference type="EMBL" id="JAINVV010000004">
    <property type="protein sequence ID" value="MBY8822350.1"/>
    <property type="molecule type" value="Genomic_DNA"/>
</dbReference>
<evidence type="ECO:0000313" key="3">
    <source>
        <dbReference type="Proteomes" id="UP000706039"/>
    </source>
</evidence>
<evidence type="ECO:0000313" key="2">
    <source>
        <dbReference type="EMBL" id="MBY8822350.1"/>
    </source>
</evidence>
<protein>
    <recommendedName>
        <fullName evidence="4">VCBS repeat-containing protein</fullName>
    </recommendedName>
</protein>
<sequence>MRILLTLALVAASIAAPPASAAYPTDGWTLPMKAAKLTPAQKDAIMRAAGFARAGGQWKGCDGLSDASIADDGVAGAAIRDLNGDGRPEVIVMDEGSACYGNTGFHFTIVTPTPTGWKRWYDETGIPNFLATKGVGGWADIEVGGPGFCFPVQRWNGRQYVVVRQQYEGKPCRR</sequence>
<keyword evidence="3" id="KW-1185">Reference proteome</keyword>
<gene>
    <name evidence="2" type="ORF">K7G82_08610</name>
</gene>
<name>A0ABS7PM10_9SPHN</name>
<comment type="caution">
    <text evidence="2">The sequence shown here is derived from an EMBL/GenBank/DDBJ whole genome shotgun (WGS) entry which is preliminary data.</text>
</comment>
<dbReference type="InterPro" id="IPR028994">
    <property type="entry name" value="Integrin_alpha_N"/>
</dbReference>
<feature type="chain" id="PRO_5045954684" description="VCBS repeat-containing protein" evidence="1">
    <location>
        <begin position="22"/>
        <end position="174"/>
    </location>
</feature>
<reference evidence="2 3" key="1">
    <citation type="submission" date="2021-08" db="EMBL/GenBank/DDBJ databases">
        <authorList>
            <person name="Tuo L."/>
        </authorList>
    </citation>
    <scope>NUCLEOTIDE SEQUENCE [LARGE SCALE GENOMIC DNA]</scope>
    <source>
        <strain evidence="2 3">JCM 31229</strain>
    </source>
</reference>
<dbReference type="RefSeq" id="WP_222989439.1">
    <property type="nucleotide sequence ID" value="NZ_JAINVV010000004.1"/>
</dbReference>
<proteinExistence type="predicted"/>
<evidence type="ECO:0000256" key="1">
    <source>
        <dbReference type="SAM" id="SignalP"/>
    </source>
</evidence>
<evidence type="ECO:0008006" key="4">
    <source>
        <dbReference type="Google" id="ProtNLM"/>
    </source>
</evidence>
<feature type="signal peptide" evidence="1">
    <location>
        <begin position="1"/>
        <end position="21"/>
    </location>
</feature>
<keyword evidence="1" id="KW-0732">Signal</keyword>